<dbReference type="Proteomes" id="UP000735302">
    <property type="component" value="Unassembled WGS sequence"/>
</dbReference>
<dbReference type="AlphaFoldDB" id="A0AAV3Z891"/>
<proteinExistence type="predicted"/>
<reference evidence="1 2" key="1">
    <citation type="journal article" date="2021" name="Elife">
        <title>Chloroplast acquisition without the gene transfer in kleptoplastic sea slugs, Plakobranchus ocellatus.</title>
        <authorList>
            <person name="Maeda T."/>
            <person name="Takahashi S."/>
            <person name="Yoshida T."/>
            <person name="Shimamura S."/>
            <person name="Takaki Y."/>
            <person name="Nagai Y."/>
            <person name="Toyoda A."/>
            <person name="Suzuki Y."/>
            <person name="Arimoto A."/>
            <person name="Ishii H."/>
            <person name="Satoh N."/>
            <person name="Nishiyama T."/>
            <person name="Hasebe M."/>
            <person name="Maruyama T."/>
            <person name="Minagawa J."/>
            <person name="Obokata J."/>
            <person name="Shigenobu S."/>
        </authorList>
    </citation>
    <scope>NUCLEOTIDE SEQUENCE [LARGE SCALE GENOMIC DNA]</scope>
</reference>
<dbReference type="EMBL" id="BLXT01002514">
    <property type="protein sequence ID" value="GFN95525.1"/>
    <property type="molecule type" value="Genomic_DNA"/>
</dbReference>
<comment type="caution">
    <text evidence="1">The sequence shown here is derived from an EMBL/GenBank/DDBJ whole genome shotgun (WGS) entry which is preliminary data.</text>
</comment>
<protein>
    <submittedName>
        <fullName evidence="1">Uncharacterized protein</fullName>
    </submittedName>
</protein>
<gene>
    <name evidence="1" type="ORF">PoB_002203100</name>
</gene>
<evidence type="ECO:0000313" key="2">
    <source>
        <dbReference type="Proteomes" id="UP000735302"/>
    </source>
</evidence>
<name>A0AAV3Z891_9GAST</name>
<evidence type="ECO:0000313" key="1">
    <source>
        <dbReference type="EMBL" id="GFN95525.1"/>
    </source>
</evidence>
<sequence length="99" mass="11460">MPQRMTHPDFLYESSIKATVRCVPSEDKLSIFVGQVQEEIRFHCHFYRMADCSLPKSVTTEVEHSCSRDALCWSHGKVCLLKPSEELPHNPQKFSQFSM</sequence>
<organism evidence="1 2">
    <name type="scientific">Plakobranchus ocellatus</name>
    <dbReference type="NCBI Taxonomy" id="259542"/>
    <lineage>
        <taxon>Eukaryota</taxon>
        <taxon>Metazoa</taxon>
        <taxon>Spiralia</taxon>
        <taxon>Lophotrochozoa</taxon>
        <taxon>Mollusca</taxon>
        <taxon>Gastropoda</taxon>
        <taxon>Heterobranchia</taxon>
        <taxon>Euthyneura</taxon>
        <taxon>Panpulmonata</taxon>
        <taxon>Sacoglossa</taxon>
        <taxon>Placobranchoidea</taxon>
        <taxon>Plakobranchidae</taxon>
        <taxon>Plakobranchus</taxon>
    </lineage>
</organism>
<accession>A0AAV3Z891</accession>
<keyword evidence="2" id="KW-1185">Reference proteome</keyword>